<feature type="compositionally biased region" description="Basic and acidic residues" evidence="1">
    <location>
        <begin position="60"/>
        <end position="73"/>
    </location>
</feature>
<proteinExistence type="predicted"/>
<dbReference type="HOGENOM" id="CLU_2708142_0_0_1"/>
<accession>U5DCE3</accession>
<keyword evidence="3" id="KW-1185">Reference proteome</keyword>
<dbReference type="AlphaFoldDB" id="U5DCE3"/>
<organism evidence="2 3">
    <name type="scientific">Amborella trichopoda</name>
    <dbReference type="NCBI Taxonomy" id="13333"/>
    <lineage>
        <taxon>Eukaryota</taxon>
        <taxon>Viridiplantae</taxon>
        <taxon>Streptophyta</taxon>
        <taxon>Embryophyta</taxon>
        <taxon>Tracheophyta</taxon>
        <taxon>Spermatophyta</taxon>
        <taxon>Magnoliopsida</taxon>
        <taxon>Amborellales</taxon>
        <taxon>Amborellaceae</taxon>
        <taxon>Amborella</taxon>
    </lineage>
</organism>
<feature type="region of interest" description="Disordered" evidence="1">
    <location>
        <begin position="48"/>
        <end position="73"/>
    </location>
</feature>
<evidence type="ECO:0000313" key="2">
    <source>
        <dbReference type="EMBL" id="ERN19082.1"/>
    </source>
</evidence>
<name>U5DCE3_AMBTC</name>
<reference evidence="3" key="1">
    <citation type="journal article" date="2013" name="Science">
        <title>The Amborella genome and the evolution of flowering plants.</title>
        <authorList>
            <consortium name="Amborella Genome Project"/>
        </authorList>
    </citation>
    <scope>NUCLEOTIDE SEQUENCE [LARGE SCALE GENOMIC DNA]</scope>
</reference>
<evidence type="ECO:0000256" key="1">
    <source>
        <dbReference type="SAM" id="MobiDB-lite"/>
    </source>
</evidence>
<evidence type="ECO:0000313" key="3">
    <source>
        <dbReference type="Proteomes" id="UP000017836"/>
    </source>
</evidence>
<gene>
    <name evidence="2" type="ORF">AMTR_s00061p00115310</name>
</gene>
<dbReference type="Gramene" id="ERN19082">
    <property type="protein sequence ID" value="ERN19082"/>
    <property type="gene ID" value="AMTR_s00061p00115310"/>
</dbReference>
<dbReference type="EMBL" id="KI392075">
    <property type="protein sequence ID" value="ERN19082.1"/>
    <property type="molecule type" value="Genomic_DNA"/>
</dbReference>
<dbReference type="Proteomes" id="UP000017836">
    <property type="component" value="Unassembled WGS sequence"/>
</dbReference>
<protein>
    <submittedName>
        <fullName evidence="2">Uncharacterized protein</fullName>
    </submittedName>
</protein>
<sequence length="73" mass="8272">MMPHLNLNLSGLGMDLCLWIAKCTLLQMEELRQLTMVNMGVGSYLQDEANRQNPSINEGKSSEMQREVVEAYP</sequence>